<sequence length="156" mass="17524">MSTQNEQLAQVFRSIATLLATQQANPYRIRAYRRAADSILALEEDIALVAQRHELEDIDGIGKDLAGKIREFLETGTVRTYEELKMPLPPEVKNWARLPGLHDSLVSYLYARLGIRTLDDLEQLVSSHLLRTVPGFTGSEDALLQAIRQQKLSPPS</sequence>
<dbReference type="GO" id="GO:0003677">
    <property type="term" value="F:DNA binding"/>
    <property type="evidence" value="ECO:0007669"/>
    <property type="project" value="InterPro"/>
</dbReference>
<accession>A0A330LF88</accession>
<dbReference type="InParanoid" id="A0A330LF88"/>
<dbReference type="Pfam" id="PF14716">
    <property type="entry name" value="HHH_8"/>
    <property type="match status" value="1"/>
</dbReference>
<evidence type="ECO:0000313" key="3">
    <source>
        <dbReference type="Proteomes" id="UP000248168"/>
    </source>
</evidence>
<feature type="domain" description="Crossover junction endonuclease MUS81-like HHH" evidence="1">
    <location>
        <begin position="4"/>
        <end position="77"/>
    </location>
</feature>
<dbReference type="InterPro" id="IPR022312">
    <property type="entry name" value="DNA_pol_X"/>
</dbReference>
<dbReference type="GO" id="GO:0006281">
    <property type="term" value="P:DNA repair"/>
    <property type="evidence" value="ECO:0007669"/>
    <property type="project" value="InterPro"/>
</dbReference>
<gene>
    <name evidence="2" type="ORF">NITLEN_40151</name>
</gene>
<dbReference type="PANTHER" id="PTHR11276">
    <property type="entry name" value="DNA POLYMERASE TYPE-X FAMILY MEMBER"/>
    <property type="match status" value="1"/>
</dbReference>
<evidence type="ECO:0000313" key="2">
    <source>
        <dbReference type="EMBL" id="SPP65678.1"/>
    </source>
</evidence>
<dbReference type="EMBL" id="OUNR01000017">
    <property type="protein sequence ID" value="SPP65678.1"/>
    <property type="molecule type" value="Genomic_DNA"/>
</dbReference>
<dbReference type="RefSeq" id="WP_121989928.1">
    <property type="nucleotide sequence ID" value="NZ_OUNR01000017.1"/>
</dbReference>
<proteinExistence type="predicted"/>
<evidence type="ECO:0000259" key="1">
    <source>
        <dbReference type="Pfam" id="PF14716"/>
    </source>
</evidence>
<dbReference type="GO" id="GO:0003887">
    <property type="term" value="F:DNA-directed DNA polymerase activity"/>
    <property type="evidence" value="ECO:0007669"/>
    <property type="project" value="InterPro"/>
</dbReference>
<dbReference type="Gene3D" id="1.10.150.20">
    <property type="entry name" value="5' to 3' exonuclease, C-terminal subdomain"/>
    <property type="match status" value="1"/>
</dbReference>
<dbReference type="OrthoDB" id="9793148at2"/>
<dbReference type="InterPro" id="IPR010996">
    <property type="entry name" value="HHH_MUS81"/>
</dbReference>
<dbReference type="AlphaFoldDB" id="A0A330LF88"/>
<dbReference type="Proteomes" id="UP000248168">
    <property type="component" value="Unassembled WGS sequence"/>
</dbReference>
<dbReference type="Gene3D" id="1.10.150.110">
    <property type="entry name" value="DNA polymerase beta, N-terminal domain-like"/>
    <property type="match status" value="1"/>
</dbReference>
<dbReference type="InterPro" id="IPR027421">
    <property type="entry name" value="DNA_pol_lamdba_lyase_dom_sf"/>
</dbReference>
<name>A0A330LF88_9BACT</name>
<protein>
    <submittedName>
        <fullName evidence="2">Putative DNA polymerase IV, family X (N-terminal)</fullName>
    </submittedName>
</protein>
<reference evidence="3" key="1">
    <citation type="submission" date="2018-04" db="EMBL/GenBank/DDBJ databases">
        <authorList>
            <person name="Lucker S."/>
            <person name="Sakoula D."/>
        </authorList>
    </citation>
    <scope>NUCLEOTIDE SEQUENCE [LARGE SCALE GENOMIC DNA]</scope>
</reference>
<dbReference type="SUPFAM" id="SSF47802">
    <property type="entry name" value="DNA polymerase beta, N-terminal domain-like"/>
    <property type="match status" value="1"/>
</dbReference>
<organism evidence="2 3">
    <name type="scientific">Nitrospira lenta</name>
    <dbReference type="NCBI Taxonomy" id="1436998"/>
    <lineage>
        <taxon>Bacteria</taxon>
        <taxon>Pseudomonadati</taxon>
        <taxon>Nitrospirota</taxon>
        <taxon>Nitrospiria</taxon>
        <taxon>Nitrospirales</taxon>
        <taxon>Nitrospiraceae</taxon>
        <taxon>Nitrospira</taxon>
    </lineage>
</organism>
<dbReference type="PANTHER" id="PTHR11276:SF28">
    <property type="entry name" value="DNA POLYMERASE LAMBDA"/>
    <property type="match status" value="1"/>
</dbReference>
<keyword evidence="3" id="KW-1185">Reference proteome</keyword>